<evidence type="ECO:0000256" key="3">
    <source>
        <dbReference type="ARBA" id="ARBA00010703"/>
    </source>
</evidence>
<gene>
    <name evidence="19" type="ORF">PgNI_09679</name>
</gene>
<reference evidence="19" key="2">
    <citation type="submission" date="2019-10" db="EMBL/GenBank/DDBJ databases">
        <authorList>
            <consortium name="NCBI Genome Project"/>
        </authorList>
    </citation>
    <scope>NUCLEOTIDE SEQUENCE</scope>
    <source>
        <strain evidence="19">NI907</strain>
    </source>
</reference>
<comment type="catalytic activity">
    <reaction evidence="1">
        <text>7-[(3S)-3-amino-3-carboxypropyl]wyosine(37) in tRNA(Phe) + S-adenosyl-L-methionine = 7-[(3S)-(3-amino-3-methoxycarbonyl)propyl]wyosine(37) in tRNA(Phe) + S-adenosyl-L-homocysteine</text>
        <dbReference type="Rhea" id="RHEA:36903"/>
        <dbReference type="Rhea" id="RHEA-COMP:10379"/>
        <dbReference type="Rhea" id="RHEA-COMP:11844"/>
        <dbReference type="ChEBI" id="CHEBI:57856"/>
        <dbReference type="ChEBI" id="CHEBI:59789"/>
        <dbReference type="ChEBI" id="CHEBI:73543"/>
        <dbReference type="ChEBI" id="CHEBI:74275"/>
        <dbReference type="EC" id="2.1.1.290"/>
    </reaction>
</comment>
<dbReference type="RefSeq" id="XP_030978083.1">
    <property type="nucleotide sequence ID" value="XM_031129661.1"/>
</dbReference>
<feature type="region of interest" description="Disordered" evidence="16">
    <location>
        <begin position="328"/>
        <end position="347"/>
    </location>
</feature>
<dbReference type="GeneID" id="41964569"/>
<feature type="domain" description="JmjC" evidence="17">
    <location>
        <begin position="859"/>
        <end position="1010"/>
    </location>
</feature>
<dbReference type="GO" id="GO:0031591">
    <property type="term" value="P:wybutosine biosynthetic process"/>
    <property type="evidence" value="ECO:0007669"/>
    <property type="project" value="TreeGrafter"/>
</dbReference>
<comment type="pathway">
    <text evidence="2">tRNA modification; wybutosine-tRNA(Phe) biosynthesis.</text>
</comment>
<name>A0A6P8AT44_PYRGI</name>
<dbReference type="KEGG" id="pgri:PgNI_09679"/>
<evidence type="ECO:0000256" key="10">
    <source>
        <dbReference type="ARBA" id="ARBA00022694"/>
    </source>
</evidence>
<dbReference type="Pfam" id="PF13621">
    <property type="entry name" value="Cupin_8"/>
    <property type="match status" value="1"/>
</dbReference>
<dbReference type="SUPFAM" id="SSF53335">
    <property type="entry name" value="S-adenosyl-L-methionine-dependent methyltransferases"/>
    <property type="match status" value="1"/>
</dbReference>
<dbReference type="InterPro" id="IPR041667">
    <property type="entry name" value="Cupin_8"/>
</dbReference>
<dbReference type="InterPro" id="IPR029063">
    <property type="entry name" value="SAM-dependent_MTases_sf"/>
</dbReference>
<dbReference type="GO" id="GO:0008175">
    <property type="term" value="F:tRNA methyltransferase activity"/>
    <property type="evidence" value="ECO:0007669"/>
    <property type="project" value="TreeGrafter"/>
</dbReference>
<keyword evidence="7" id="KW-0489">Methyltransferase</keyword>
<dbReference type="Proteomes" id="UP000515153">
    <property type="component" value="Unplaced"/>
</dbReference>
<dbReference type="Gene3D" id="3.40.50.150">
    <property type="entry name" value="Vaccinia Virus protein VP39"/>
    <property type="match status" value="1"/>
</dbReference>
<dbReference type="GO" id="GO:0030488">
    <property type="term" value="P:tRNA methylation"/>
    <property type="evidence" value="ECO:0007669"/>
    <property type="project" value="TreeGrafter"/>
</dbReference>
<evidence type="ECO:0000256" key="13">
    <source>
        <dbReference type="ARBA" id="ARBA00030231"/>
    </source>
</evidence>
<dbReference type="InterPro" id="IPR015915">
    <property type="entry name" value="Kelch-typ_b-propeller"/>
</dbReference>
<evidence type="ECO:0000259" key="17">
    <source>
        <dbReference type="PROSITE" id="PS51184"/>
    </source>
</evidence>
<comment type="catalytic activity">
    <reaction evidence="15">
        <text>7-[(3S)-(3-amino-3-methoxycarbonyl)propyl]wyosine(37) in tRNA(Phe) + S-adenosyl-L-methionine + CO2 = wybutosine(37) in tRNA(Phe) + S-adenosyl-L-homocysteine + 2 H(+)</text>
        <dbReference type="Rhea" id="RHEA:37119"/>
        <dbReference type="Rhea" id="RHEA-COMP:11844"/>
        <dbReference type="Rhea" id="RHEA-COMP:11847"/>
        <dbReference type="ChEBI" id="CHEBI:15378"/>
        <dbReference type="ChEBI" id="CHEBI:16526"/>
        <dbReference type="ChEBI" id="CHEBI:57856"/>
        <dbReference type="ChEBI" id="CHEBI:59789"/>
        <dbReference type="ChEBI" id="CHEBI:73544"/>
        <dbReference type="ChEBI" id="CHEBI:74275"/>
        <dbReference type="EC" id="2.3.1.231"/>
    </reaction>
</comment>
<evidence type="ECO:0000256" key="11">
    <source>
        <dbReference type="ARBA" id="ARBA00025588"/>
    </source>
</evidence>
<dbReference type="Pfam" id="PF13418">
    <property type="entry name" value="Beta-prop_TYW4"/>
    <property type="match status" value="1"/>
</dbReference>
<keyword evidence="18" id="KW-1185">Reference proteome</keyword>
<protein>
    <recommendedName>
        <fullName evidence="6">tRNA wybutosine-synthesizing protein 4</fullName>
        <ecNumber evidence="5">2.1.1.290</ecNumber>
        <ecNumber evidence="4">2.3.1.231</ecNumber>
    </recommendedName>
    <alternativeName>
        <fullName evidence="13">Leucine carboxyl methyltransferase 2</fullName>
    </alternativeName>
    <alternativeName>
        <fullName evidence="14">tRNA(Phe) (7-(3-amino-3-(methoxycarbonyl)propyl)wyosine(37)-N)-methoxycarbonyltransferase</fullName>
    </alternativeName>
    <alternativeName>
        <fullName evidence="12">tRNA(Phe) (7-(3-amino-3-carboxypropyl)wyosine(37)-O)-methyltransferase</fullName>
    </alternativeName>
</protein>
<dbReference type="EC" id="2.3.1.231" evidence="4"/>
<keyword evidence="8" id="KW-0808">Transferase</keyword>
<dbReference type="SUPFAM" id="SSF50965">
    <property type="entry name" value="Galactose oxidase, central domain"/>
    <property type="match status" value="1"/>
</dbReference>
<dbReference type="PANTHER" id="PTHR46529">
    <property type="entry name" value="TRNA WYBUTOSINE-SYNTHESIZING PROTEIN 4"/>
    <property type="match status" value="1"/>
</dbReference>
<dbReference type="Gene3D" id="2.120.10.80">
    <property type="entry name" value="Kelch-type beta propeller"/>
    <property type="match status" value="1"/>
</dbReference>
<comment type="similarity">
    <text evidence="3">Belongs to the methyltransferase superfamily. LCMT family.</text>
</comment>
<dbReference type="InterPro" id="IPR011043">
    <property type="entry name" value="Gal_Oxase/kelch_b-propeller"/>
</dbReference>
<comment type="function">
    <text evidence="11">Probable S-adenosyl-L-methionine-dependent methyltransferase that acts as a component of the wybutosine biosynthesis pathway. Wybutosine is a hyper modified guanosine with a tricyclic base found at the 3'-position adjacent to the anticodon of eukaryotic phenylalanine tRNA. May methylate the carboxyl group of leucine residues to form alpha-leucine ester residues.</text>
</comment>
<keyword evidence="9" id="KW-0949">S-adenosyl-L-methionine</keyword>
<proteinExistence type="inferred from homology"/>
<dbReference type="UniPathway" id="UPA00375"/>
<evidence type="ECO:0000256" key="9">
    <source>
        <dbReference type="ARBA" id="ARBA00022691"/>
    </source>
</evidence>
<evidence type="ECO:0000313" key="18">
    <source>
        <dbReference type="Proteomes" id="UP000515153"/>
    </source>
</evidence>
<evidence type="ECO:0000256" key="15">
    <source>
        <dbReference type="ARBA" id="ARBA00049250"/>
    </source>
</evidence>
<evidence type="ECO:0000256" key="14">
    <source>
        <dbReference type="ARBA" id="ARBA00030847"/>
    </source>
</evidence>
<evidence type="ECO:0000256" key="16">
    <source>
        <dbReference type="SAM" id="MobiDB-lite"/>
    </source>
</evidence>
<dbReference type="InterPro" id="IPR003347">
    <property type="entry name" value="JmjC_dom"/>
</dbReference>
<evidence type="ECO:0000256" key="7">
    <source>
        <dbReference type="ARBA" id="ARBA00022603"/>
    </source>
</evidence>
<dbReference type="FunFam" id="2.60.120.650:FF:000043">
    <property type="entry name" value="tRNA wybutosine-synthesizing protein 4"/>
    <property type="match status" value="1"/>
</dbReference>
<evidence type="ECO:0000256" key="4">
    <source>
        <dbReference type="ARBA" id="ARBA00012155"/>
    </source>
</evidence>
<dbReference type="SUPFAM" id="SSF51197">
    <property type="entry name" value="Clavaminate synthase-like"/>
    <property type="match status" value="1"/>
</dbReference>
<keyword evidence="10" id="KW-0819">tRNA processing</keyword>
<evidence type="ECO:0000256" key="2">
    <source>
        <dbReference type="ARBA" id="ARBA00004797"/>
    </source>
</evidence>
<dbReference type="EC" id="2.1.1.290" evidence="5"/>
<reference evidence="19" key="1">
    <citation type="journal article" date="2019" name="Mol. Biol. Evol.">
        <title>Blast fungal genomes show frequent chromosomal changes, gene gains and losses, and effector gene turnover.</title>
        <authorList>
            <person name="Gomez Luciano L.B."/>
            <person name="Jason Tsai I."/>
            <person name="Chuma I."/>
            <person name="Tosa Y."/>
            <person name="Chen Y.H."/>
            <person name="Li J.Y."/>
            <person name="Li M.Y."/>
            <person name="Jade Lu M.Y."/>
            <person name="Nakayashiki H."/>
            <person name="Li W.H."/>
        </authorList>
    </citation>
    <scope>NUCLEOTIDE SEQUENCE</scope>
    <source>
        <strain evidence="19">NI907</strain>
    </source>
</reference>
<dbReference type="AlphaFoldDB" id="A0A6P8AT44"/>
<evidence type="ECO:0000256" key="1">
    <source>
        <dbReference type="ARBA" id="ARBA00001806"/>
    </source>
</evidence>
<feature type="compositionally biased region" description="Polar residues" evidence="16">
    <location>
        <begin position="328"/>
        <end position="342"/>
    </location>
</feature>
<dbReference type="PROSITE" id="PS51184">
    <property type="entry name" value="JMJC"/>
    <property type="match status" value="1"/>
</dbReference>
<feature type="region of interest" description="Disordered" evidence="16">
    <location>
        <begin position="1"/>
        <end position="21"/>
    </location>
</feature>
<dbReference type="Gene3D" id="2.60.120.650">
    <property type="entry name" value="Cupin"/>
    <property type="match status" value="1"/>
</dbReference>
<dbReference type="PANTHER" id="PTHR46529:SF1">
    <property type="entry name" value="TRNA WYBUTOSINE-SYNTHESIZING PROTEIN 4"/>
    <property type="match status" value="1"/>
</dbReference>
<dbReference type="Pfam" id="PF04072">
    <property type="entry name" value="LCM"/>
    <property type="match status" value="1"/>
</dbReference>
<evidence type="ECO:0000256" key="8">
    <source>
        <dbReference type="ARBA" id="ARBA00022679"/>
    </source>
</evidence>
<reference evidence="19" key="3">
    <citation type="submission" date="2025-08" db="UniProtKB">
        <authorList>
            <consortium name="RefSeq"/>
        </authorList>
    </citation>
    <scope>IDENTIFICATION</scope>
    <source>
        <strain evidence="19">NI907</strain>
    </source>
</reference>
<accession>A0A6P8AT44</accession>
<sequence>MKNPANTKKPKAARQDDQVMGTNNSSIVSKRSVEKIYYPDEPHFFRYFVKKFQRRAPLINRGYYLRLHLIDCVIRDFLREPLAVSKKTKVVVNLGCGSDVLPWQCLTRYSKDCDSVLFVDVDFPDLILRKRNVVLETPELKDRFAPLETLDTPPIFLRSSRYVQVGCDLRDIGSLQAALESLVDITAASFLFVAEVSITYMETDAADAVIQWANTLGDSTFCLLEQILPDGPRHPFAQTMIKHFERLNTPLKSIDKYPTQQSQSERFLNRGWLNVHCWTLWQAWADDRFLTAEDRRKLDDVEPFDEWEEFALFGSHYVLLQASTRDVPSSSETKSTDYSTSHPPLRSIDVTLHHNDTQSTQGPRRFGTAMVVSDILGQSHIANVLGTGTNLRLRSLDLYSPLGSNQDSGLSKCSGPASRLCHALTDIGDSGYLLSGGRASPTAPLDGCWVFEKGVNDWRRTHDLPVPLYRHTTVRLGHSSLALVFGGKTGASKVFDGYLLYHPQKGWIRCKVKGDIVPCPVFGAVAFCSKGTSRGSPLFRGVLAGGITEKGVIIDQILRWELEIGGFETPSITFKTLDVATKERNLINRFGASCNKLKEQYHVIIGGVKGTNLLPHDHDVLILRDDGTSTNLSICSRVNFPVYHKESIPRHLAVGSSIACTDQGQIILVGGGATCFSMGTFWTKGAYTFLIDLERLSNMDTALCSSEAASPTQVNTEAAGAVNEEDTIWAISGAVLISDADTSVLDSTAATHQDAAQIGPQIPRVRLASRDDFEQVLRQRKPVIIEGASIGPCMTAWSDRYLVEAVGADKEVSIHESPSHVMDFNSKNFRYVNKKFGEFVQEIASGQKLYLRALSNDEPTARAANLQDDFPQLAKDFVLPSELAVVRENLFSSVLRMSGPVNMWLHYDVMANVYCQIRGSKRFILFPPCDVTELSIAAGGSSSSIDVFAGMPARTHPHEAKLDPGDVLFLPPLWLHTATPASDSPGVAVNVFFRDMDAGYSAGRDVYGNRDLAAYEKARRDVDKILASFKSLPSDAREFYLKRLAEELHQGSMAGA</sequence>
<dbReference type="SMART" id="SM00558">
    <property type="entry name" value="JmjC"/>
    <property type="match status" value="1"/>
</dbReference>
<organism evidence="18 19">
    <name type="scientific">Pyricularia grisea</name>
    <name type="common">Crabgrass-specific blast fungus</name>
    <name type="synonym">Magnaporthe grisea</name>
    <dbReference type="NCBI Taxonomy" id="148305"/>
    <lineage>
        <taxon>Eukaryota</taxon>
        <taxon>Fungi</taxon>
        <taxon>Dikarya</taxon>
        <taxon>Ascomycota</taxon>
        <taxon>Pezizomycotina</taxon>
        <taxon>Sordariomycetes</taxon>
        <taxon>Sordariomycetidae</taxon>
        <taxon>Magnaporthales</taxon>
        <taxon>Pyriculariaceae</taxon>
        <taxon>Pyricularia</taxon>
    </lineage>
</organism>
<dbReference type="Gene3D" id="6.10.140.1470">
    <property type="match status" value="1"/>
</dbReference>
<evidence type="ECO:0000256" key="12">
    <source>
        <dbReference type="ARBA" id="ARBA00029750"/>
    </source>
</evidence>
<dbReference type="InterPro" id="IPR007213">
    <property type="entry name" value="Ppm1/Ppm2/Tcmp"/>
</dbReference>
<evidence type="ECO:0000256" key="6">
    <source>
        <dbReference type="ARBA" id="ARBA00018045"/>
    </source>
</evidence>
<evidence type="ECO:0000256" key="5">
    <source>
        <dbReference type="ARBA" id="ARBA00012779"/>
    </source>
</evidence>
<evidence type="ECO:0000313" key="19">
    <source>
        <dbReference type="RefSeq" id="XP_030978083.1"/>
    </source>
</evidence>